<sequence length="506" mass="55273">MAIEIEDKFDVPTDFTVPDLSGISGCAQVESPVTHELTAIYFDTPDLRLAARGVTLRRRRGGDDAGWHLKLPKAKKVRQEITHRLTRSAKVVPAPLAELVTAYTRGGELVPVAELKTRRSVIVLKDEAGESVAEVADDSVKGTVFGEVPYVELWREVEVELTGGTEKLLGRVGKTLRKAGAVQAGAANKLRRLIDASPSAEKLQERPRPWAGEPGTAGAVVIDYVSSQVDALLAQDPQVRRAGDDAVHQMRVAARRLRSALKAFKSVMGETPEIQEELRWLGLVLGDVRDLEVIRARFAGRLEGLPPELVVGPVEARLGADLEAQEKAGYDVIRETLSDERYFALLDSLDLLVAKPSLTKKAASPAESTLTAVAARGWRRVERRYEEAQAMEDADEREIAMHNVRKAAKRARYTAEALAPVLGGTLAELGKRAEAVQDILGLHQDGVVAQEVLEREAERAREAGEDAFTYGVLIGIEREVAEQAHKGFPRVWEETVSVVRGLLPVG</sequence>
<dbReference type="InterPro" id="IPR023577">
    <property type="entry name" value="CYTH_domain"/>
</dbReference>
<reference evidence="3 4" key="1">
    <citation type="submission" date="2016-10" db="EMBL/GenBank/DDBJ databases">
        <authorList>
            <person name="de Groot N.N."/>
        </authorList>
    </citation>
    <scope>NUCLEOTIDE SEQUENCE [LARGE SCALE GENOMIC DNA]</scope>
    <source>
        <strain evidence="3 4">CPCC 201354</strain>
    </source>
</reference>
<dbReference type="Gene3D" id="2.40.320.10">
    <property type="entry name" value="Hypothetical Protein Pfu-838710-001"/>
    <property type="match status" value="1"/>
</dbReference>
<dbReference type="SMART" id="SM00880">
    <property type="entry name" value="CHAD"/>
    <property type="match status" value="1"/>
</dbReference>
<gene>
    <name evidence="3" type="ORF">SAMN05421505_112159</name>
</gene>
<dbReference type="STRING" id="504805.SAMN05421505_112159"/>
<dbReference type="PROSITE" id="PS51707">
    <property type="entry name" value="CYTH"/>
    <property type="match status" value="1"/>
</dbReference>
<dbReference type="AlphaFoldDB" id="A0A1G8AH91"/>
<dbReference type="SUPFAM" id="SSF55154">
    <property type="entry name" value="CYTH-like phosphatases"/>
    <property type="match status" value="1"/>
</dbReference>
<dbReference type="InterPro" id="IPR033469">
    <property type="entry name" value="CYTH-like_dom_sf"/>
</dbReference>
<dbReference type="RefSeq" id="WP_093171067.1">
    <property type="nucleotide sequence ID" value="NZ_FNCN01000012.1"/>
</dbReference>
<dbReference type="PANTHER" id="PTHR39339">
    <property type="entry name" value="SLR1444 PROTEIN"/>
    <property type="match status" value="1"/>
</dbReference>
<dbReference type="InterPro" id="IPR038186">
    <property type="entry name" value="CHAD_dom_sf"/>
</dbReference>
<dbReference type="InterPro" id="IPR007899">
    <property type="entry name" value="CHAD_dom"/>
</dbReference>
<dbReference type="EMBL" id="FNCN01000012">
    <property type="protein sequence ID" value="SDH20318.1"/>
    <property type="molecule type" value="Genomic_DNA"/>
</dbReference>
<accession>A0A1G8AH91</accession>
<protein>
    <submittedName>
        <fullName evidence="3">CHAD domain-containing protein</fullName>
    </submittedName>
</protein>
<dbReference type="Pfam" id="PF01928">
    <property type="entry name" value="CYTH"/>
    <property type="match status" value="1"/>
</dbReference>
<name>A0A1G8AH91_9ACTN</name>
<dbReference type="Pfam" id="PF05235">
    <property type="entry name" value="CHAD"/>
    <property type="match status" value="1"/>
</dbReference>
<dbReference type="PROSITE" id="PS51708">
    <property type="entry name" value="CHAD"/>
    <property type="match status" value="1"/>
</dbReference>
<evidence type="ECO:0000313" key="3">
    <source>
        <dbReference type="EMBL" id="SDH20318.1"/>
    </source>
</evidence>
<evidence type="ECO:0000259" key="1">
    <source>
        <dbReference type="PROSITE" id="PS51707"/>
    </source>
</evidence>
<dbReference type="SMART" id="SM01118">
    <property type="entry name" value="CYTH"/>
    <property type="match status" value="1"/>
</dbReference>
<proteinExistence type="predicted"/>
<keyword evidence="4" id="KW-1185">Reference proteome</keyword>
<feature type="domain" description="CYTH" evidence="1">
    <location>
        <begin position="2"/>
        <end position="197"/>
    </location>
</feature>
<dbReference type="Gene3D" id="1.40.20.10">
    <property type="entry name" value="CHAD domain"/>
    <property type="match status" value="1"/>
</dbReference>
<evidence type="ECO:0000313" key="4">
    <source>
        <dbReference type="Proteomes" id="UP000198923"/>
    </source>
</evidence>
<dbReference type="OrthoDB" id="9777271at2"/>
<organism evidence="3 4">
    <name type="scientific">Sinosporangium album</name>
    <dbReference type="NCBI Taxonomy" id="504805"/>
    <lineage>
        <taxon>Bacteria</taxon>
        <taxon>Bacillati</taxon>
        <taxon>Actinomycetota</taxon>
        <taxon>Actinomycetes</taxon>
        <taxon>Streptosporangiales</taxon>
        <taxon>Streptosporangiaceae</taxon>
        <taxon>Sinosporangium</taxon>
    </lineage>
</organism>
<dbReference type="PANTHER" id="PTHR39339:SF1">
    <property type="entry name" value="CHAD DOMAIN-CONTAINING PROTEIN"/>
    <property type="match status" value="1"/>
</dbReference>
<evidence type="ECO:0000259" key="2">
    <source>
        <dbReference type="PROSITE" id="PS51708"/>
    </source>
</evidence>
<dbReference type="Proteomes" id="UP000198923">
    <property type="component" value="Unassembled WGS sequence"/>
</dbReference>
<dbReference type="CDD" id="cd07374">
    <property type="entry name" value="CYTH-like_Pase"/>
    <property type="match status" value="1"/>
</dbReference>
<feature type="domain" description="CHAD" evidence="2">
    <location>
        <begin position="214"/>
        <end position="497"/>
    </location>
</feature>